<keyword evidence="3" id="KW-1185">Reference proteome</keyword>
<sequence length="113" mass="12079">MASIVVALLASVAAADPYLVECFCNTTVTSQVSVMTSATAESTTTAVLALPSCLNDVFGTTGIRWYVNGPFDAAVTYWPTKTVEYNGDRAAMRLIRLGYRCQKTQLVDASALT</sequence>
<keyword evidence="1" id="KW-0732">Signal</keyword>
<evidence type="ECO:0000313" key="3">
    <source>
        <dbReference type="Proteomes" id="UP000030762"/>
    </source>
</evidence>
<dbReference type="InParanoid" id="T0QRM4"/>
<gene>
    <name evidence="2" type="ORF">SDRG_06034</name>
</gene>
<dbReference type="OrthoDB" id="77322at2759"/>
<dbReference type="RefSeq" id="XP_008610011.1">
    <property type="nucleotide sequence ID" value="XM_008611789.1"/>
</dbReference>
<reference evidence="2 3" key="1">
    <citation type="submission" date="2012-04" db="EMBL/GenBank/DDBJ databases">
        <title>The Genome Sequence of Saprolegnia declina VS20.</title>
        <authorList>
            <consortium name="The Broad Institute Genome Sequencing Platform"/>
            <person name="Russ C."/>
            <person name="Nusbaum C."/>
            <person name="Tyler B."/>
            <person name="van West P."/>
            <person name="Dieguez-Uribeondo J."/>
            <person name="de Bruijn I."/>
            <person name="Tripathy S."/>
            <person name="Jiang R."/>
            <person name="Young S.K."/>
            <person name="Zeng Q."/>
            <person name="Gargeya S."/>
            <person name="Fitzgerald M."/>
            <person name="Haas B."/>
            <person name="Abouelleil A."/>
            <person name="Alvarado L."/>
            <person name="Arachchi H.M."/>
            <person name="Berlin A."/>
            <person name="Chapman S.B."/>
            <person name="Goldberg J."/>
            <person name="Griggs A."/>
            <person name="Gujja S."/>
            <person name="Hansen M."/>
            <person name="Howarth C."/>
            <person name="Imamovic A."/>
            <person name="Larimer J."/>
            <person name="McCowen C."/>
            <person name="Montmayeur A."/>
            <person name="Murphy C."/>
            <person name="Neiman D."/>
            <person name="Pearson M."/>
            <person name="Priest M."/>
            <person name="Roberts A."/>
            <person name="Saif S."/>
            <person name="Shea T."/>
            <person name="Sisk P."/>
            <person name="Sykes S."/>
            <person name="Wortman J."/>
            <person name="Nusbaum C."/>
            <person name="Birren B."/>
        </authorList>
    </citation>
    <scope>NUCLEOTIDE SEQUENCE [LARGE SCALE GENOMIC DNA]</scope>
    <source>
        <strain evidence="2 3">VS20</strain>
    </source>
</reference>
<feature type="chain" id="PRO_5012542566" description="Ig-like domain-containing protein" evidence="1">
    <location>
        <begin position="16"/>
        <end position="113"/>
    </location>
</feature>
<accession>T0QRM4</accession>
<dbReference type="VEuPathDB" id="FungiDB:SDRG_06034"/>
<evidence type="ECO:0000313" key="2">
    <source>
        <dbReference type="EMBL" id="EQC36590.1"/>
    </source>
</evidence>
<dbReference type="Proteomes" id="UP000030762">
    <property type="component" value="Unassembled WGS sequence"/>
</dbReference>
<organism evidence="2 3">
    <name type="scientific">Saprolegnia diclina (strain VS20)</name>
    <dbReference type="NCBI Taxonomy" id="1156394"/>
    <lineage>
        <taxon>Eukaryota</taxon>
        <taxon>Sar</taxon>
        <taxon>Stramenopiles</taxon>
        <taxon>Oomycota</taxon>
        <taxon>Saprolegniomycetes</taxon>
        <taxon>Saprolegniales</taxon>
        <taxon>Saprolegniaceae</taxon>
        <taxon>Saprolegnia</taxon>
    </lineage>
</organism>
<feature type="signal peptide" evidence="1">
    <location>
        <begin position="1"/>
        <end position="15"/>
    </location>
</feature>
<proteinExistence type="predicted"/>
<dbReference type="GeneID" id="19946761"/>
<dbReference type="eggNOG" id="ENOG502SAYE">
    <property type="taxonomic scope" value="Eukaryota"/>
</dbReference>
<name>T0QRM4_SAPDV</name>
<evidence type="ECO:0008006" key="4">
    <source>
        <dbReference type="Google" id="ProtNLM"/>
    </source>
</evidence>
<protein>
    <recommendedName>
        <fullName evidence="4">Ig-like domain-containing protein</fullName>
    </recommendedName>
</protein>
<dbReference type="AlphaFoldDB" id="T0QRM4"/>
<dbReference type="EMBL" id="JH767147">
    <property type="protein sequence ID" value="EQC36590.1"/>
    <property type="molecule type" value="Genomic_DNA"/>
</dbReference>
<dbReference type="OMA" id="TRTPVEY"/>
<evidence type="ECO:0000256" key="1">
    <source>
        <dbReference type="SAM" id="SignalP"/>
    </source>
</evidence>